<accession>A0AAN9PCG4</accession>
<reference evidence="1 2" key="1">
    <citation type="submission" date="2024-01" db="EMBL/GenBank/DDBJ databases">
        <title>The genomes of 5 underutilized Papilionoideae crops provide insights into root nodulation and disease resistance.</title>
        <authorList>
            <person name="Yuan L."/>
        </authorList>
    </citation>
    <scope>NUCLEOTIDE SEQUENCE [LARGE SCALE GENOMIC DNA]</scope>
    <source>
        <strain evidence="1">LY-2023</strain>
        <tissue evidence="1">Leaf</tissue>
    </source>
</reference>
<protein>
    <submittedName>
        <fullName evidence="1">Uncharacterized protein</fullName>
    </submittedName>
</protein>
<gene>
    <name evidence="1" type="ORF">RJT34_16606</name>
</gene>
<organism evidence="1 2">
    <name type="scientific">Clitoria ternatea</name>
    <name type="common">Butterfly pea</name>
    <dbReference type="NCBI Taxonomy" id="43366"/>
    <lineage>
        <taxon>Eukaryota</taxon>
        <taxon>Viridiplantae</taxon>
        <taxon>Streptophyta</taxon>
        <taxon>Embryophyta</taxon>
        <taxon>Tracheophyta</taxon>
        <taxon>Spermatophyta</taxon>
        <taxon>Magnoliopsida</taxon>
        <taxon>eudicotyledons</taxon>
        <taxon>Gunneridae</taxon>
        <taxon>Pentapetalae</taxon>
        <taxon>rosids</taxon>
        <taxon>fabids</taxon>
        <taxon>Fabales</taxon>
        <taxon>Fabaceae</taxon>
        <taxon>Papilionoideae</taxon>
        <taxon>50 kb inversion clade</taxon>
        <taxon>NPAAA clade</taxon>
        <taxon>indigoferoid/millettioid clade</taxon>
        <taxon>Phaseoleae</taxon>
        <taxon>Clitoria</taxon>
    </lineage>
</organism>
<keyword evidence="2" id="KW-1185">Reference proteome</keyword>
<dbReference type="Proteomes" id="UP001359559">
    <property type="component" value="Unassembled WGS sequence"/>
</dbReference>
<dbReference type="EMBL" id="JAYKXN010000004">
    <property type="protein sequence ID" value="KAK7293733.1"/>
    <property type="molecule type" value="Genomic_DNA"/>
</dbReference>
<sequence length="175" mass="19777">MHAGLPKYVHVNLRDIEEAEFQDGEEVSLATLKEKRTIHPSRRERKLPLKYNATKTIKQARSIQELARKKFEKLLAKRSPGHTSQEPVGFDFSSGATLATIGDVLPTSHPMQGVICERPGKGLLYKFGRKPSVQDVERCATYNMSNLPITRSDSIFTTFESEIKQLVTVCIRSEF</sequence>
<evidence type="ECO:0000313" key="2">
    <source>
        <dbReference type="Proteomes" id="UP001359559"/>
    </source>
</evidence>
<dbReference type="AlphaFoldDB" id="A0AAN9PCG4"/>
<proteinExistence type="predicted"/>
<evidence type="ECO:0000313" key="1">
    <source>
        <dbReference type="EMBL" id="KAK7293733.1"/>
    </source>
</evidence>
<dbReference type="PANTHER" id="PTHR22881:SF42">
    <property type="entry name" value="DNA-BINDING BROMODOMAIN-CONTAINING PROTEIN"/>
    <property type="match status" value="1"/>
</dbReference>
<dbReference type="PANTHER" id="PTHR22881">
    <property type="entry name" value="BROMODOMAIN CONTAINING PROTEIN"/>
    <property type="match status" value="1"/>
</dbReference>
<dbReference type="InterPro" id="IPR051831">
    <property type="entry name" value="Bromodomain_contain_prot"/>
</dbReference>
<comment type="caution">
    <text evidence="1">The sequence shown here is derived from an EMBL/GenBank/DDBJ whole genome shotgun (WGS) entry which is preliminary data.</text>
</comment>
<name>A0AAN9PCG4_CLITE</name>